<dbReference type="AlphaFoldDB" id="A0A1Z5HQF5"/>
<keyword evidence="7" id="KW-1185">Reference proteome</keyword>
<dbReference type="InterPro" id="IPR018490">
    <property type="entry name" value="cNMP-bd_dom_sf"/>
</dbReference>
<gene>
    <name evidence="6" type="ORF">KKC1_09050</name>
</gene>
<comment type="caution">
    <text evidence="6">The sequence shown here is derived from an EMBL/GenBank/DDBJ whole genome shotgun (WGS) entry which is preliminary data.</text>
</comment>
<dbReference type="Gene3D" id="1.10.10.10">
    <property type="entry name" value="Winged helix-like DNA-binding domain superfamily/Winged helix DNA-binding domain"/>
    <property type="match status" value="1"/>
</dbReference>
<evidence type="ECO:0000313" key="6">
    <source>
        <dbReference type="EMBL" id="GAW91744.1"/>
    </source>
</evidence>
<dbReference type="InterPro" id="IPR050397">
    <property type="entry name" value="Env_Response_Regulators"/>
</dbReference>
<dbReference type="SMART" id="SM00419">
    <property type="entry name" value="HTH_CRP"/>
    <property type="match status" value="1"/>
</dbReference>
<evidence type="ECO:0000256" key="3">
    <source>
        <dbReference type="ARBA" id="ARBA00023163"/>
    </source>
</evidence>
<dbReference type="GO" id="GO:0005829">
    <property type="term" value="C:cytosol"/>
    <property type="evidence" value="ECO:0007669"/>
    <property type="project" value="TreeGrafter"/>
</dbReference>
<proteinExistence type="predicted"/>
<dbReference type="InterPro" id="IPR014710">
    <property type="entry name" value="RmlC-like_jellyroll"/>
</dbReference>
<dbReference type="CDD" id="cd00038">
    <property type="entry name" value="CAP_ED"/>
    <property type="match status" value="1"/>
</dbReference>
<evidence type="ECO:0000313" key="7">
    <source>
        <dbReference type="Proteomes" id="UP000197032"/>
    </source>
</evidence>
<dbReference type="OrthoDB" id="9812325at2"/>
<dbReference type="SUPFAM" id="SSF51206">
    <property type="entry name" value="cAMP-binding domain-like"/>
    <property type="match status" value="1"/>
</dbReference>
<dbReference type="RefSeq" id="WP_088553230.1">
    <property type="nucleotide sequence ID" value="NZ_BDGJ01000032.1"/>
</dbReference>
<dbReference type="PANTHER" id="PTHR24567:SF74">
    <property type="entry name" value="HTH-TYPE TRANSCRIPTIONAL REGULATOR ARCR"/>
    <property type="match status" value="1"/>
</dbReference>
<dbReference type="InterPro" id="IPR036388">
    <property type="entry name" value="WH-like_DNA-bd_sf"/>
</dbReference>
<dbReference type="GO" id="GO:0003700">
    <property type="term" value="F:DNA-binding transcription factor activity"/>
    <property type="evidence" value="ECO:0007669"/>
    <property type="project" value="TreeGrafter"/>
</dbReference>
<dbReference type="PANTHER" id="PTHR24567">
    <property type="entry name" value="CRP FAMILY TRANSCRIPTIONAL REGULATORY PROTEIN"/>
    <property type="match status" value="1"/>
</dbReference>
<keyword evidence="2" id="KW-0238">DNA-binding</keyword>
<dbReference type="Pfam" id="PF13545">
    <property type="entry name" value="HTH_Crp_2"/>
    <property type="match status" value="1"/>
</dbReference>
<reference evidence="7" key="1">
    <citation type="journal article" date="2017" name="Appl. Environ. Microbiol.">
        <title>Genomic Analysis of Calderihabitans maritimus KKC1, a Thermophilic, Hydrogenogenic, Carboxydotrophic Bacterium Isolated from Marine Sediment.</title>
        <authorList>
            <person name="Omae K."/>
            <person name="Yoneda Y."/>
            <person name="Fukuyama Y."/>
            <person name="Yoshida T."/>
            <person name="Sako Y."/>
        </authorList>
    </citation>
    <scope>NUCLEOTIDE SEQUENCE [LARGE SCALE GENOMIC DNA]</scope>
    <source>
        <strain evidence="7">KKC1</strain>
    </source>
</reference>
<dbReference type="Proteomes" id="UP000197032">
    <property type="component" value="Unassembled WGS sequence"/>
</dbReference>
<evidence type="ECO:0000259" key="4">
    <source>
        <dbReference type="PROSITE" id="PS50042"/>
    </source>
</evidence>
<dbReference type="InterPro" id="IPR012318">
    <property type="entry name" value="HTH_CRP"/>
</dbReference>
<feature type="domain" description="Cyclic nucleotide-binding" evidence="4">
    <location>
        <begin position="29"/>
        <end position="117"/>
    </location>
</feature>
<feature type="domain" description="HTH crp-type" evidence="5">
    <location>
        <begin position="142"/>
        <end position="216"/>
    </location>
</feature>
<evidence type="ECO:0000259" key="5">
    <source>
        <dbReference type="PROSITE" id="PS51063"/>
    </source>
</evidence>
<keyword evidence="1" id="KW-0805">Transcription regulation</keyword>
<evidence type="ECO:0000256" key="2">
    <source>
        <dbReference type="ARBA" id="ARBA00023125"/>
    </source>
</evidence>
<dbReference type="InterPro" id="IPR036390">
    <property type="entry name" value="WH_DNA-bd_sf"/>
</dbReference>
<organism evidence="6 7">
    <name type="scientific">Calderihabitans maritimus</name>
    <dbReference type="NCBI Taxonomy" id="1246530"/>
    <lineage>
        <taxon>Bacteria</taxon>
        <taxon>Bacillati</taxon>
        <taxon>Bacillota</taxon>
        <taxon>Clostridia</taxon>
        <taxon>Neomoorellales</taxon>
        <taxon>Calderihabitantaceae</taxon>
        <taxon>Calderihabitans</taxon>
    </lineage>
</organism>
<dbReference type="SMART" id="SM00100">
    <property type="entry name" value="cNMP"/>
    <property type="match status" value="1"/>
</dbReference>
<protein>
    <submittedName>
        <fullName evidence="6">Crp/Fnr family transcriptional regulator</fullName>
    </submittedName>
</protein>
<dbReference type="Gene3D" id="2.60.120.10">
    <property type="entry name" value="Jelly Rolls"/>
    <property type="match status" value="1"/>
</dbReference>
<dbReference type="PROSITE" id="PS50042">
    <property type="entry name" value="CNMP_BINDING_3"/>
    <property type="match status" value="1"/>
</dbReference>
<evidence type="ECO:0000256" key="1">
    <source>
        <dbReference type="ARBA" id="ARBA00023015"/>
    </source>
</evidence>
<name>A0A1Z5HQF5_9FIRM</name>
<dbReference type="Pfam" id="PF00027">
    <property type="entry name" value="cNMP_binding"/>
    <property type="match status" value="1"/>
</dbReference>
<dbReference type="PROSITE" id="PS51063">
    <property type="entry name" value="HTH_CRP_2"/>
    <property type="match status" value="1"/>
</dbReference>
<sequence length="222" mass="24896">MNNLFGGSILYLSENENKLIKTAGPTVIYPPGQLVFAAGEIADRVYFMEKGIVKIFKLTTCGNYCTVALRFPGDFIGLAEVLYGGRRSCYAEVMEEAHMTIIQKTVLENMLMQHPDIAVKVAQILGARLREAQSKLFEMACYQVPSRLALLLLKTSERLGEKTDEGIKLKVKFTHEEMAYMVGTSRPSVTVALKMFEKEKSIKRTKSGEIIITCAETLKKWI</sequence>
<accession>A0A1Z5HQF5</accession>
<dbReference type="SUPFAM" id="SSF46785">
    <property type="entry name" value="Winged helix' DNA-binding domain"/>
    <property type="match status" value="1"/>
</dbReference>
<dbReference type="EMBL" id="BDGJ01000032">
    <property type="protein sequence ID" value="GAW91744.1"/>
    <property type="molecule type" value="Genomic_DNA"/>
</dbReference>
<keyword evidence="3" id="KW-0804">Transcription</keyword>
<dbReference type="GO" id="GO:0003677">
    <property type="term" value="F:DNA binding"/>
    <property type="evidence" value="ECO:0007669"/>
    <property type="project" value="UniProtKB-KW"/>
</dbReference>
<dbReference type="InterPro" id="IPR000595">
    <property type="entry name" value="cNMP-bd_dom"/>
</dbReference>